<evidence type="ECO:0000259" key="2">
    <source>
        <dbReference type="SMART" id="SM00456"/>
    </source>
</evidence>
<feature type="compositionally biased region" description="Polar residues" evidence="1">
    <location>
        <begin position="96"/>
        <end position="108"/>
    </location>
</feature>
<dbReference type="PANTHER" id="PTHR16161">
    <property type="entry name" value="TRANSCRIPTIONAL PROTEIN SWT1"/>
    <property type="match status" value="1"/>
</dbReference>
<feature type="compositionally biased region" description="Polar residues" evidence="1">
    <location>
        <begin position="193"/>
        <end position="214"/>
    </location>
</feature>
<dbReference type="Gene3D" id="3.40.50.1010">
    <property type="entry name" value="5'-nuclease"/>
    <property type="match status" value="1"/>
</dbReference>
<dbReference type="Pfam" id="PF00397">
    <property type="entry name" value="WW"/>
    <property type="match status" value="1"/>
</dbReference>
<feature type="compositionally biased region" description="Basic residues" evidence="1">
    <location>
        <begin position="50"/>
        <end position="63"/>
    </location>
</feature>
<feature type="compositionally biased region" description="Basic and acidic residues" evidence="1">
    <location>
        <begin position="64"/>
        <end position="86"/>
    </location>
</feature>
<feature type="compositionally biased region" description="Low complexity" evidence="1">
    <location>
        <begin position="119"/>
        <end position="129"/>
    </location>
</feature>
<dbReference type="Pfam" id="PF13638">
    <property type="entry name" value="PIN_4"/>
    <property type="match status" value="1"/>
</dbReference>
<evidence type="ECO:0000256" key="1">
    <source>
        <dbReference type="SAM" id="MobiDB-lite"/>
    </source>
</evidence>
<accession>A0A8J9UTZ7</accession>
<feature type="compositionally biased region" description="Basic and acidic residues" evidence="1">
    <location>
        <begin position="183"/>
        <end position="192"/>
    </location>
</feature>
<keyword evidence="4" id="KW-1185">Reference proteome</keyword>
<reference evidence="3" key="1">
    <citation type="submission" date="2021-12" db="EMBL/GenBank/DDBJ databases">
        <authorList>
            <person name="Martin H S."/>
        </authorList>
    </citation>
    <scope>NUCLEOTIDE SEQUENCE</scope>
</reference>
<dbReference type="CDD" id="cd18727">
    <property type="entry name" value="PIN_Swt1-like"/>
    <property type="match status" value="1"/>
</dbReference>
<evidence type="ECO:0000313" key="4">
    <source>
        <dbReference type="Proteomes" id="UP000838878"/>
    </source>
</evidence>
<dbReference type="SUPFAM" id="SSF88723">
    <property type="entry name" value="PIN domain-like"/>
    <property type="match status" value="1"/>
</dbReference>
<dbReference type="Gene3D" id="2.20.70.10">
    <property type="match status" value="1"/>
</dbReference>
<feature type="domain" description="WW" evidence="2">
    <location>
        <begin position="10"/>
        <end position="44"/>
    </location>
</feature>
<name>A0A8J9UTZ7_9NEOP</name>
<feature type="region of interest" description="Disordered" evidence="1">
    <location>
        <begin position="27"/>
        <end position="214"/>
    </location>
</feature>
<dbReference type="PANTHER" id="PTHR16161:SF0">
    <property type="entry name" value="TRANSCRIPTIONAL PROTEIN SWT1"/>
    <property type="match status" value="1"/>
</dbReference>
<feature type="non-terminal residue" evidence="3">
    <location>
        <position position="775"/>
    </location>
</feature>
<protein>
    <recommendedName>
        <fullName evidence="2">WW domain-containing protein</fullName>
    </recommendedName>
</protein>
<dbReference type="InterPro" id="IPR001202">
    <property type="entry name" value="WW_dom"/>
</dbReference>
<dbReference type="InterPro" id="IPR002716">
    <property type="entry name" value="PIN_dom"/>
</dbReference>
<sequence length="775" mass="86994">MNSAKNVDEKLPDGWVLCQSKSIPGRKYYFNKKTGKSSWSQPQEDDKSNKKNCKKEKLKKQEKKKREELAKKGAKRKSDSCEEMATKKRMKHDISGANTSKKSCTTQNEQRRNESPRCTSTPKTTPSKSVGSKNETLIKKTPVKNLANTRLSQLRALLNSDNQDDEDPDIPQKKLKISPKSNEAQKRSERRSPNLNDSRSTQSPNSDSLQSIPSPSQFFAANKIISSMKAQLPEEYCCKEKQKDTFADIEKGICSQTTEYPFSKHPATPPQFSEASKLVSAIKSKLAYKVSSSKDVKTYSSAKERMETLRTSLSLEVEQGLNSSSSFLNTSVEDSKNMSEAMEIEDFKQVKPKSSPLQRDNNCDGDNLVLVVDTNIFIHELDFIKNVLNSHIKGYSEQPTLLVPWRVINELDRLKDNNNGNGALCKRAKAAMDYLYKSLPENSRIKGQSLRDANSHIYPCEVPDDEILNCSLQQVERGRNVILLTNDKNLSNKATINGVKRINVKELKELIENKPQPSNPDLLASVKHYQQTLYHLLANILENEMRAKYNNLWQHVLFKVPPWSLADVLQCLLKHWVAVFNEVFPRIEMLLADLKNSLVSIEKKDPNTLTQSEVANFKELCLDVAKKCQIIPEYMELAKMTVERLLKADEGEGEAVEDVGKEVVEAFEGMWTVLSSYGAKLSTALGIQHSIDDKLPGAEPLPALSGKWEQFTGCVNDLISAIDGVLGAGPSSDAAVRRLQRALAAPAPAPRPRARRRPPRRLLCAVQKHVARSPQ</sequence>
<dbReference type="OrthoDB" id="548295at2759"/>
<dbReference type="CDD" id="cd00201">
    <property type="entry name" value="WW"/>
    <property type="match status" value="1"/>
</dbReference>
<dbReference type="EMBL" id="OV170221">
    <property type="protein sequence ID" value="CAH0714665.1"/>
    <property type="molecule type" value="Genomic_DNA"/>
</dbReference>
<dbReference type="InterPro" id="IPR036020">
    <property type="entry name" value="WW_dom_sf"/>
</dbReference>
<gene>
    <name evidence="3" type="ORF">BINO364_LOCUS1686</name>
</gene>
<organism evidence="3 4">
    <name type="scientific">Brenthis ino</name>
    <name type="common">lesser marbled fritillary</name>
    <dbReference type="NCBI Taxonomy" id="405034"/>
    <lineage>
        <taxon>Eukaryota</taxon>
        <taxon>Metazoa</taxon>
        <taxon>Ecdysozoa</taxon>
        <taxon>Arthropoda</taxon>
        <taxon>Hexapoda</taxon>
        <taxon>Insecta</taxon>
        <taxon>Pterygota</taxon>
        <taxon>Neoptera</taxon>
        <taxon>Endopterygota</taxon>
        <taxon>Lepidoptera</taxon>
        <taxon>Glossata</taxon>
        <taxon>Ditrysia</taxon>
        <taxon>Papilionoidea</taxon>
        <taxon>Nymphalidae</taxon>
        <taxon>Heliconiinae</taxon>
        <taxon>Argynnini</taxon>
        <taxon>Brenthis</taxon>
    </lineage>
</organism>
<proteinExistence type="predicted"/>
<dbReference type="GO" id="GO:0005634">
    <property type="term" value="C:nucleus"/>
    <property type="evidence" value="ECO:0007669"/>
    <property type="project" value="TreeGrafter"/>
</dbReference>
<dbReference type="AlphaFoldDB" id="A0A8J9UTZ7"/>
<dbReference type="InterPro" id="IPR052626">
    <property type="entry name" value="SWT1_Regulator"/>
</dbReference>
<dbReference type="SMART" id="SM00456">
    <property type="entry name" value="WW"/>
    <property type="match status" value="1"/>
</dbReference>
<dbReference type="SUPFAM" id="SSF51045">
    <property type="entry name" value="WW domain"/>
    <property type="match status" value="1"/>
</dbReference>
<dbReference type="InterPro" id="IPR029060">
    <property type="entry name" value="PIN-like_dom_sf"/>
</dbReference>
<evidence type="ECO:0000313" key="3">
    <source>
        <dbReference type="EMBL" id="CAH0714665.1"/>
    </source>
</evidence>
<dbReference type="Proteomes" id="UP000838878">
    <property type="component" value="Chromosome 1"/>
</dbReference>